<dbReference type="PANTHER" id="PTHR43580">
    <property type="entry name" value="OXIDOREDUCTASE GLYR1-RELATED"/>
    <property type="match status" value="1"/>
</dbReference>
<feature type="domain" description="6-phosphogluconate dehydrogenase NADP-binding" evidence="3">
    <location>
        <begin position="277"/>
        <end position="310"/>
    </location>
</feature>
<gene>
    <name evidence="4" type="ORF">X777_11398</name>
</gene>
<dbReference type="Gene3D" id="2.30.30.140">
    <property type="match status" value="1"/>
</dbReference>
<organism evidence="4 5">
    <name type="scientific">Ooceraea biroi</name>
    <name type="common">Clonal raider ant</name>
    <name type="synonym">Cerapachys biroi</name>
    <dbReference type="NCBI Taxonomy" id="2015173"/>
    <lineage>
        <taxon>Eukaryota</taxon>
        <taxon>Metazoa</taxon>
        <taxon>Ecdysozoa</taxon>
        <taxon>Arthropoda</taxon>
        <taxon>Hexapoda</taxon>
        <taxon>Insecta</taxon>
        <taxon>Pterygota</taxon>
        <taxon>Neoptera</taxon>
        <taxon>Endopterygota</taxon>
        <taxon>Hymenoptera</taxon>
        <taxon>Apocrita</taxon>
        <taxon>Aculeata</taxon>
        <taxon>Formicoidea</taxon>
        <taxon>Formicidae</taxon>
        <taxon>Dorylinae</taxon>
        <taxon>Ooceraea</taxon>
    </lineage>
</organism>
<protein>
    <submittedName>
        <fullName evidence="4">Putative oxidoreductase GLYR1-like protein</fullName>
    </submittedName>
</protein>
<dbReference type="InterPro" id="IPR036291">
    <property type="entry name" value="NAD(P)-bd_dom_sf"/>
</dbReference>
<dbReference type="Pfam" id="PF03446">
    <property type="entry name" value="NAD_binding_2"/>
    <property type="match status" value="1"/>
</dbReference>
<dbReference type="GO" id="GO:0003677">
    <property type="term" value="F:DNA binding"/>
    <property type="evidence" value="ECO:0007669"/>
    <property type="project" value="TreeGrafter"/>
</dbReference>
<dbReference type="GO" id="GO:0000785">
    <property type="term" value="C:chromatin"/>
    <property type="evidence" value="ECO:0007669"/>
    <property type="project" value="TreeGrafter"/>
</dbReference>
<dbReference type="SUPFAM" id="SSF51735">
    <property type="entry name" value="NAD(P)-binding Rossmann-fold domains"/>
    <property type="match status" value="1"/>
</dbReference>
<keyword evidence="5" id="KW-1185">Reference proteome</keyword>
<dbReference type="GO" id="GO:0050661">
    <property type="term" value="F:NADP binding"/>
    <property type="evidence" value="ECO:0007669"/>
    <property type="project" value="InterPro"/>
</dbReference>
<evidence type="ECO:0000313" key="5">
    <source>
        <dbReference type="Proteomes" id="UP000053097"/>
    </source>
</evidence>
<dbReference type="EMBL" id="KK107488">
    <property type="protein sequence ID" value="EZA49910.1"/>
    <property type="molecule type" value="Genomic_DNA"/>
</dbReference>
<proteinExistence type="predicted"/>
<dbReference type="STRING" id="2015173.A0A026W1G1"/>
<reference evidence="4 5" key="1">
    <citation type="journal article" date="2014" name="Curr. Biol.">
        <title>The genome of the clonal raider ant Cerapachys biroi.</title>
        <authorList>
            <person name="Oxley P.R."/>
            <person name="Ji L."/>
            <person name="Fetter-Pruneda I."/>
            <person name="McKenzie S.K."/>
            <person name="Li C."/>
            <person name="Hu H."/>
            <person name="Zhang G."/>
            <person name="Kronauer D.J."/>
        </authorList>
    </citation>
    <scope>NUCLEOTIDE SEQUENCE [LARGE SCALE GENOMIC DNA]</scope>
</reference>
<accession>A0A026W1G1</accession>
<feature type="domain" description="PWWP" evidence="2">
    <location>
        <begin position="91"/>
        <end position="150"/>
    </location>
</feature>
<dbReference type="InterPro" id="IPR051265">
    <property type="entry name" value="HIBADH-related_NP60_sf"/>
</dbReference>
<evidence type="ECO:0000259" key="3">
    <source>
        <dbReference type="Pfam" id="PF03446"/>
    </source>
</evidence>
<dbReference type="OrthoDB" id="21615at2759"/>
<sequence length="344" mass="38994">MHVGSQSLSLLSSPIKITKTANNDDIEETFRDLNRVDHETVERKRYRRSRERRSFVNPSNRKAFLSARRWSMRNNSREKRSDLKVSVPSKDLKKPANTKKGPVQCIFFFGTNNYAWIEESHIKPYQEYKDTLVKSSKSGAFKDAVEAIEEFIAKGEVFEDGLDPDSLFDRLKEETIAEKKPGVKTPKPRKEVTKPAKRLSDSSTSDRRPAKKQRRESSNSNRAGSISPTLNHSTPARKTGSLLNRPANIARPVTPPLDVETMSQTLKEKNILPSNLKFGFLGLGIMGSGIVKNLINSGHSVIVWNRTQEKNLSRFFSVIVSADGNNTEVFPQKSFEFYLARSEF</sequence>
<feature type="region of interest" description="Disordered" evidence="1">
    <location>
        <begin position="73"/>
        <end position="98"/>
    </location>
</feature>
<feature type="compositionally biased region" description="Basic and acidic residues" evidence="1">
    <location>
        <begin position="188"/>
        <end position="208"/>
    </location>
</feature>
<dbReference type="PANTHER" id="PTHR43580:SF2">
    <property type="entry name" value="CYTOKINE-LIKE NUCLEAR FACTOR N-PAC"/>
    <property type="match status" value="1"/>
</dbReference>
<dbReference type="SUPFAM" id="SSF63748">
    <property type="entry name" value="Tudor/PWWP/MBT"/>
    <property type="match status" value="1"/>
</dbReference>
<evidence type="ECO:0000313" key="4">
    <source>
        <dbReference type="EMBL" id="EZA49910.1"/>
    </source>
</evidence>
<feature type="compositionally biased region" description="Polar residues" evidence="1">
    <location>
        <begin position="218"/>
        <end position="236"/>
    </location>
</feature>
<dbReference type="Pfam" id="PF00855">
    <property type="entry name" value="PWWP"/>
    <property type="match status" value="1"/>
</dbReference>
<dbReference type="GO" id="GO:0140673">
    <property type="term" value="P:transcription elongation-coupled chromatin remodeling"/>
    <property type="evidence" value="ECO:0007669"/>
    <property type="project" value="TreeGrafter"/>
</dbReference>
<dbReference type="AlphaFoldDB" id="A0A026W1G1"/>
<name>A0A026W1G1_OOCBI</name>
<evidence type="ECO:0000259" key="2">
    <source>
        <dbReference type="Pfam" id="PF00855"/>
    </source>
</evidence>
<dbReference type="Gene3D" id="3.40.50.720">
    <property type="entry name" value="NAD(P)-binding Rossmann-like Domain"/>
    <property type="match status" value="1"/>
</dbReference>
<evidence type="ECO:0000256" key="1">
    <source>
        <dbReference type="SAM" id="MobiDB-lite"/>
    </source>
</evidence>
<dbReference type="InterPro" id="IPR000313">
    <property type="entry name" value="PWWP_dom"/>
</dbReference>
<feature type="region of interest" description="Disordered" evidence="1">
    <location>
        <begin position="178"/>
        <end position="249"/>
    </location>
</feature>
<dbReference type="GO" id="GO:0031491">
    <property type="term" value="F:nucleosome binding"/>
    <property type="evidence" value="ECO:0007669"/>
    <property type="project" value="TreeGrafter"/>
</dbReference>
<dbReference type="Proteomes" id="UP000053097">
    <property type="component" value="Unassembled WGS sequence"/>
</dbReference>
<dbReference type="InterPro" id="IPR006115">
    <property type="entry name" value="6PGDH_NADP-bd"/>
</dbReference>